<dbReference type="Gene3D" id="3.30.420.40">
    <property type="match status" value="1"/>
</dbReference>
<proteinExistence type="predicted"/>
<keyword evidence="2" id="KW-1185">Reference proteome</keyword>
<organism evidence="1 2">
    <name type="scientific">Actinoplanes lobatus</name>
    <dbReference type="NCBI Taxonomy" id="113568"/>
    <lineage>
        <taxon>Bacteria</taxon>
        <taxon>Bacillati</taxon>
        <taxon>Actinomycetota</taxon>
        <taxon>Actinomycetes</taxon>
        <taxon>Micromonosporales</taxon>
        <taxon>Micromonosporaceae</taxon>
        <taxon>Actinoplanes</taxon>
    </lineage>
</organism>
<evidence type="ECO:0000313" key="2">
    <source>
        <dbReference type="Proteomes" id="UP000631312"/>
    </source>
</evidence>
<comment type="caution">
    <text evidence="1">The sequence shown here is derived from an EMBL/GenBank/DDBJ whole genome shotgun (WGS) entry which is preliminary data.</text>
</comment>
<gene>
    <name evidence="1" type="ORF">Alo02nite_74000</name>
</gene>
<name>A0ABQ4ATZ2_9ACTN</name>
<sequence length="100" mass="10094">MVCAASRDADPHATAIVREAVACLVRTLGDLGEPGPVVLAGGLPAAGTPVRDGVLRVLSERGRKPRTSLDPAAGAAWLAGRPLSPLDPADLHRAMLGGVA</sequence>
<dbReference type="EMBL" id="BOMP01000131">
    <property type="protein sequence ID" value="GIE44502.1"/>
    <property type="molecule type" value="Genomic_DNA"/>
</dbReference>
<reference evidence="1 2" key="1">
    <citation type="submission" date="2021-01" db="EMBL/GenBank/DDBJ databases">
        <title>Whole genome shotgun sequence of Actinoplanes lobatus NBRC 12513.</title>
        <authorList>
            <person name="Komaki H."/>
            <person name="Tamura T."/>
        </authorList>
    </citation>
    <scope>NUCLEOTIDE SEQUENCE [LARGE SCALE GENOMIC DNA]</scope>
    <source>
        <strain evidence="1 2">NBRC 12513</strain>
    </source>
</reference>
<dbReference type="InterPro" id="IPR043129">
    <property type="entry name" value="ATPase_NBD"/>
</dbReference>
<dbReference type="Proteomes" id="UP000631312">
    <property type="component" value="Unassembled WGS sequence"/>
</dbReference>
<dbReference type="SUPFAM" id="SSF53067">
    <property type="entry name" value="Actin-like ATPase domain"/>
    <property type="match status" value="1"/>
</dbReference>
<accession>A0ABQ4ATZ2</accession>
<protein>
    <submittedName>
        <fullName evidence="1">Uncharacterized protein</fullName>
    </submittedName>
</protein>
<evidence type="ECO:0000313" key="1">
    <source>
        <dbReference type="EMBL" id="GIE44502.1"/>
    </source>
</evidence>